<name>A0A9D4KST7_DREPO</name>
<accession>A0A9D4KST7</accession>
<evidence type="ECO:0000313" key="2">
    <source>
        <dbReference type="Proteomes" id="UP000828390"/>
    </source>
</evidence>
<proteinExistence type="predicted"/>
<dbReference type="AlphaFoldDB" id="A0A9D4KST7"/>
<reference evidence="1" key="1">
    <citation type="journal article" date="2019" name="bioRxiv">
        <title>The Genome of the Zebra Mussel, Dreissena polymorpha: A Resource for Invasive Species Research.</title>
        <authorList>
            <person name="McCartney M.A."/>
            <person name="Auch B."/>
            <person name="Kono T."/>
            <person name="Mallez S."/>
            <person name="Zhang Y."/>
            <person name="Obille A."/>
            <person name="Becker A."/>
            <person name="Abrahante J.E."/>
            <person name="Garbe J."/>
            <person name="Badalamenti J.P."/>
            <person name="Herman A."/>
            <person name="Mangelson H."/>
            <person name="Liachko I."/>
            <person name="Sullivan S."/>
            <person name="Sone E.D."/>
            <person name="Koren S."/>
            <person name="Silverstein K.A.T."/>
            <person name="Beckman K.B."/>
            <person name="Gohl D.M."/>
        </authorList>
    </citation>
    <scope>NUCLEOTIDE SEQUENCE</scope>
    <source>
        <strain evidence="1">Duluth1</strain>
        <tissue evidence="1">Whole animal</tissue>
    </source>
</reference>
<gene>
    <name evidence="1" type="ORF">DPMN_087205</name>
</gene>
<evidence type="ECO:0000313" key="1">
    <source>
        <dbReference type="EMBL" id="KAH3844939.1"/>
    </source>
</evidence>
<dbReference type="EMBL" id="JAIWYP010000003">
    <property type="protein sequence ID" value="KAH3844939.1"/>
    <property type="molecule type" value="Genomic_DNA"/>
</dbReference>
<comment type="caution">
    <text evidence="1">The sequence shown here is derived from an EMBL/GenBank/DDBJ whole genome shotgun (WGS) entry which is preliminary data.</text>
</comment>
<protein>
    <submittedName>
        <fullName evidence="1">Uncharacterized protein</fullName>
    </submittedName>
</protein>
<dbReference type="Proteomes" id="UP000828390">
    <property type="component" value="Unassembled WGS sequence"/>
</dbReference>
<organism evidence="1 2">
    <name type="scientific">Dreissena polymorpha</name>
    <name type="common">Zebra mussel</name>
    <name type="synonym">Mytilus polymorpha</name>
    <dbReference type="NCBI Taxonomy" id="45954"/>
    <lineage>
        <taxon>Eukaryota</taxon>
        <taxon>Metazoa</taxon>
        <taxon>Spiralia</taxon>
        <taxon>Lophotrochozoa</taxon>
        <taxon>Mollusca</taxon>
        <taxon>Bivalvia</taxon>
        <taxon>Autobranchia</taxon>
        <taxon>Heteroconchia</taxon>
        <taxon>Euheterodonta</taxon>
        <taxon>Imparidentia</taxon>
        <taxon>Neoheterodontei</taxon>
        <taxon>Myida</taxon>
        <taxon>Dreissenoidea</taxon>
        <taxon>Dreissenidae</taxon>
        <taxon>Dreissena</taxon>
    </lineage>
</organism>
<sequence length="122" mass="13892">MTQSADLVHLVLNDVNKAYYSQYPTVPRKLSDPAKTLTKMVNVESKKADFHGEFPSIIANLSCRMATSNFSRNVYYEQNPAVEQFIEPLPLQHTRQFLHKRLGQLSEAYTLQEPIASKCLCS</sequence>
<reference evidence="1" key="2">
    <citation type="submission" date="2020-11" db="EMBL/GenBank/DDBJ databases">
        <authorList>
            <person name="McCartney M.A."/>
            <person name="Auch B."/>
            <person name="Kono T."/>
            <person name="Mallez S."/>
            <person name="Becker A."/>
            <person name="Gohl D.M."/>
            <person name="Silverstein K.A.T."/>
            <person name="Koren S."/>
            <person name="Bechman K.B."/>
            <person name="Herman A."/>
            <person name="Abrahante J.E."/>
            <person name="Garbe J."/>
        </authorList>
    </citation>
    <scope>NUCLEOTIDE SEQUENCE</scope>
    <source>
        <strain evidence="1">Duluth1</strain>
        <tissue evidence="1">Whole animal</tissue>
    </source>
</reference>
<keyword evidence="2" id="KW-1185">Reference proteome</keyword>